<organism evidence="1 2">
    <name type="scientific">Garicola koreensis</name>
    <dbReference type="NCBI Taxonomy" id="1262554"/>
    <lineage>
        <taxon>Bacteria</taxon>
        <taxon>Bacillati</taxon>
        <taxon>Actinomycetota</taxon>
        <taxon>Actinomycetes</taxon>
        <taxon>Micrococcales</taxon>
        <taxon>Micrococcaceae</taxon>
        <taxon>Garicola</taxon>
    </lineage>
</organism>
<sequence>MGQRELDLSKLVPGEVVDGVTDDGVHVDRTNLVDQ</sequence>
<gene>
    <name evidence="1" type="ORF">FHX47_000447</name>
</gene>
<evidence type="ECO:0000313" key="1">
    <source>
        <dbReference type="EMBL" id="MBB3666854.1"/>
    </source>
</evidence>
<protein>
    <submittedName>
        <fullName evidence="1">Uncharacterized protein</fullName>
    </submittedName>
</protein>
<dbReference type="EMBL" id="JACIBT010000001">
    <property type="protein sequence ID" value="MBB3666854.1"/>
    <property type="molecule type" value="Genomic_DNA"/>
</dbReference>
<dbReference type="AlphaFoldDB" id="A0A7W5TT29"/>
<proteinExistence type="predicted"/>
<keyword evidence="2" id="KW-1185">Reference proteome</keyword>
<reference evidence="1 2" key="1">
    <citation type="submission" date="2020-08" db="EMBL/GenBank/DDBJ databases">
        <title>Sequencing the genomes of 1000 actinobacteria strains.</title>
        <authorList>
            <person name="Klenk H.-P."/>
        </authorList>
    </citation>
    <scope>NUCLEOTIDE SEQUENCE [LARGE SCALE GENOMIC DNA]</scope>
    <source>
        <strain evidence="1 2">DSM 28238</strain>
    </source>
</reference>
<comment type="caution">
    <text evidence="1">The sequence shown here is derived from an EMBL/GenBank/DDBJ whole genome shotgun (WGS) entry which is preliminary data.</text>
</comment>
<name>A0A7W5TT29_9MICC</name>
<dbReference type="Proteomes" id="UP000547528">
    <property type="component" value="Unassembled WGS sequence"/>
</dbReference>
<evidence type="ECO:0000313" key="2">
    <source>
        <dbReference type="Proteomes" id="UP000547528"/>
    </source>
</evidence>
<accession>A0A7W5TT29</accession>